<dbReference type="EMBL" id="BATC01000003">
    <property type="protein sequence ID" value="GAD58009.1"/>
    <property type="molecule type" value="Genomic_DNA"/>
</dbReference>
<dbReference type="PANTHER" id="PTHR20941:SF1">
    <property type="entry name" value="FOLIC ACID SYNTHESIS PROTEIN FOL1"/>
    <property type="match status" value="1"/>
</dbReference>
<evidence type="ECO:0000256" key="9">
    <source>
        <dbReference type="ARBA" id="ARBA00022842"/>
    </source>
</evidence>
<dbReference type="GO" id="GO:0046656">
    <property type="term" value="P:folic acid biosynthetic process"/>
    <property type="evidence" value="ECO:0007669"/>
    <property type="project" value="UniProtKB-KW"/>
</dbReference>
<evidence type="ECO:0000256" key="2">
    <source>
        <dbReference type="ARBA" id="ARBA00001946"/>
    </source>
</evidence>
<reference evidence="15" key="1">
    <citation type="journal article" date="2013" name="Genome Announc.">
        <title>Draft Genome Sequence of the Dimorphic Prosthecate Bacterium Brevundimonas abyssalis TAR-001T.</title>
        <authorList>
            <person name="Tsubouchi T."/>
            <person name="Nishi S."/>
            <person name="Usui K."/>
            <person name="Shimane Y."/>
            <person name="Takaki Y."/>
            <person name="Maruyama T."/>
            <person name="Hatada Y."/>
        </authorList>
    </citation>
    <scope>NUCLEOTIDE SEQUENCE [LARGE SCALE GENOMIC DNA]</scope>
    <source>
        <strain evidence="15">TAR-001</strain>
    </source>
</reference>
<protein>
    <recommendedName>
        <fullName evidence="6 12">Dihydropteroate synthase</fullName>
        <shortName evidence="12">DHPS</shortName>
        <ecNumber evidence="5 12">2.5.1.15</ecNumber>
    </recommendedName>
    <alternativeName>
        <fullName evidence="11 12">Dihydropteroate pyrophosphorylase</fullName>
    </alternativeName>
</protein>
<comment type="function">
    <text evidence="12">Catalyzes the condensation of para-aminobenzoate (pABA) with 6-hydroxymethyl-7,8-dihydropterin diphosphate (DHPt-PP) to form 7,8-dihydropteroate (H2Pte), the immediate precursor of folate derivatives.</text>
</comment>
<dbReference type="InterPro" id="IPR006390">
    <property type="entry name" value="DHP_synth_dom"/>
</dbReference>
<evidence type="ECO:0000256" key="11">
    <source>
        <dbReference type="ARBA" id="ARBA00030193"/>
    </source>
</evidence>
<evidence type="ECO:0000313" key="14">
    <source>
        <dbReference type="EMBL" id="GAD58009.1"/>
    </source>
</evidence>
<dbReference type="Gene3D" id="3.20.20.20">
    <property type="entry name" value="Dihydropteroate synthase-like"/>
    <property type="match status" value="1"/>
</dbReference>
<dbReference type="CDD" id="cd00739">
    <property type="entry name" value="DHPS"/>
    <property type="match status" value="1"/>
</dbReference>
<evidence type="ECO:0000256" key="3">
    <source>
        <dbReference type="ARBA" id="ARBA00004763"/>
    </source>
</evidence>
<evidence type="ECO:0000256" key="1">
    <source>
        <dbReference type="ARBA" id="ARBA00000012"/>
    </source>
</evidence>
<proteinExistence type="inferred from homology"/>
<comment type="catalytic activity">
    <reaction evidence="1">
        <text>(7,8-dihydropterin-6-yl)methyl diphosphate + 4-aminobenzoate = 7,8-dihydropteroate + diphosphate</text>
        <dbReference type="Rhea" id="RHEA:19949"/>
        <dbReference type="ChEBI" id="CHEBI:17836"/>
        <dbReference type="ChEBI" id="CHEBI:17839"/>
        <dbReference type="ChEBI" id="CHEBI:33019"/>
        <dbReference type="ChEBI" id="CHEBI:72950"/>
        <dbReference type="EC" id="2.5.1.15"/>
    </reaction>
</comment>
<evidence type="ECO:0000256" key="10">
    <source>
        <dbReference type="ARBA" id="ARBA00022909"/>
    </source>
</evidence>
<keyword evidence="10 12" id="KW-0289">Folate biosynthesis</keyword>
<evidence type="ECO:0000256" key="8">
    <source>
        <dbReference type="ARBA" id="ARBA00022723"/>
    </source>
</evidence>
<comment type="pathway">
    <text evidence="3 12">Cofactor biosynthesis; tetrahydrofolate biosynthesis; 7,8-dihydrofolate from 2-amino-4-hydroxy-6-hydroxymethyl-7,8-dihydropteridine diphosphate and 4-aminobenzoate: step 1/2.</text>
</comment>
<feature type="domain" description="Pterin-binding" evidence="13">
    <location>
        <begin position="27"/>
        <end position="283"/>
    </location>
</feature>
<dbReference type="NCBIfam" id="TIGR01496">
    <property type="entry name" value="DHPS"/>
    <property type="match status" value="1"/>
</dbReference>
<dbReference type="InterPro" id="IPR045031">
    <property type="entry name" value="DHP_synth-like"/>
</dbReference>
<dbReference type="PROSITE" id="PS00792">
    <property type="entry name" value="DHPS_1"/>
    <property type="match status" value="1"/>
</dbReference>
<name>A0A8E0KJ11_9CAUL</name>
<evidence type="ECO:0000256" key="5">
    <source>
        <dbReference type="ARBA" id="ARBA00012458"/>
    </source>
</evidence>
<keyword evidence="7 12" id="KW-0808">Transferase</keyword>
<dbReference type="PROSITE" id="PS00793">
    <property type="entry name" value="DHPS_2"/>
    <property type="match status" value="1"/>
</dbReference>
<comment type="cofactor">
    <cofactor evidence="2 12">
        <name>Mg(2+)</name>
        <dbReference type="ChEBI" id="CHEBI:18420"/>
    </cofactor>
</comment>
<comment type="similarity">
    <text evidence="4 12">Belongs to the DHPS family.</text>
</comment>
<dbReference type="SUPFAM" id="SSF51717">
    <property type="entry name" value="Dihydropteroate synthetase-like"/>
    <property type="match status" value="1"/>
</dbReference>
<dbReference type="GO" id="GO:0005829">
    <property type="term" value="C:cytosol"/>
    <property type="evidence" value="ECO:0007669"/>
    <property type="project" value="TreeGrafter"/>
</dbReference>
<dbReference type="FunFam" id="3.20.20.20:FF:000006">
    <property type="entry name" value="Dihydropteroate synthase"/>
    <property type="match status" value="1"/>
</dbReference>
<keyword evidence="15" id="KW-1185">Reference proteome</keyword>
<sequence length="303" mass="31953">MSQWSWLARLGDVVFGAHPDTPMHRRPRVMGIVNVTPDSFSDGGRHDTVTAAVDHALAMLDQGAHVLDIGGESTRPGAEPVAAAEEIARVVPVIEGIRAERPDAVISIDTMKPDVARAAVAVGAAIWNDVTALTHRADSPAVAAELGCGVILMHMKGAPRTMQADPRYDDVAAEVRDWLIARAEAAMTAGVARERIWLDPGIGFGKTAEHNLALTAHLGQLTTLGFPVLYAASRKRTIQAVDPTATDPMDRLGGSLALALEGARRGAAMVRVHDVRETVQALQVQAAVASAGSGQLARSNRSS</sequence>
<dbReference type="UniPathway" id="UPA00077">
    <property type="reaction ID" value="UER00156"/>
</dbReference>
<dbReference type="PROSITE" id="PS50972">
    <property type="entry name" value="PTERIN_BINDING"/>
    <property type="match status" value="1"/>
</dbReference>
<organism evidence="14 15">
    <name type="scientific">Brevundimonas abyssalis TAR-001</name>
    <dbReference type="NCBI Taxonomy" id="1391729"/>
    <lineage>
        <taxon>Bacteria</taxon>
        <taxon>Pseudomonadati</taxon>
        <taxon>Pseudomonadota</taxon>
        <taxon>Alphaproteobacteria</taxon>
        <taxon>Caulobacterales</taxon>
        <taxon>Caulobacteraceae</taxon>
        <taxon>Brevundimonas</taxon>
    </lineage>
</organism>
<evidence type="ECO:0000313" key="15">
    <source>
        <dbReference type="Proteomes" id="UP000016569"/>
    </source>
</evidence>
<evidence type="ECO:0000256" key="6">
    <source>
        <dbReference type="ARBA" id="ARBA00016919"/>
    </source>
</evidence>
<evidence type="ECO:0000259" key="13">
    <source>
        <dbReference type="PROSITE" id="PS50972"/>
    </source>
</evidence>
<evidence type="ECO:0000256" key="7">
    <source>
        <dbReference type="ARBA" id="ARBA00022679"/>
    </source>
</evidence>
<dbReference type="GO" id="GO:0046872">
    <property type="term" value="F:metal ion binding"/>
    <property type="evidence" value="ECO:0007669"/>
    <property type="project" value="UniProtKB-KW"/>
</dbReference>
<evidence type="ECO:0000256" key="4">
    <source>
        <dbReference type="ARBA" id="ARBA00009503"/>
    </source>
</evidence>
<dbReference type="GO" id="GO:0004156">
    <property type="term" value="F:dihydropteroate synthase activity"/>
    <property type="evidence" value="ECO:0007669"/>
    <property type="project" value="UniProtKB-EC"/>
</dbReference>
<dbReference type="EC" id="2.5.1.15" evidence="5 12"/>
<comment type="caution">
    <text evidence="14">The sequence shown here is derived from an EMBL/GenBank/DDBJ whole genome shotgun (WGS) entry which is preliminary data.</text>
</comment>
<dbReference type="PANTHER" id="PTHR20941">
    <property type="entry name" value="FOLATE SYNTHESIS PROTEINS"/>
    <property type="match status" value="1"/>
</dbReference>
<keyword evidence="9 12" id="KW-0460">Magnesium</keyword>
<gene>
    <name evidence="14" type="ORF">MBEBAB_0259</name>
</gene>
<dbReference type="Proteomes" id="UP000016569">
    <property type="component" value="Unassembled WGS sequence"/>
</dbReference>
<dbReference type="AlphaFoldDB" id="A0A8E0KJ11"/>
<dbReference type="InterPro" id="IPR011005">
    <property type="entry name" value="Dihydropteroate_synth-like_sf"/>
</dbReference>
<evidence type="ECO:0000256" key="12">
    <source>
        <dbReference type="RuleBase" id="RU361205"/>
    </source>
</evidence>
<accession>A0A8E0KJ11</accession>
<dbReference type="GO" id="GO:0046654">
    <property type="term" value="P:tetrahydrofolate biosynthetic process"/>
    <property type="evidence" value="ECO:0007669"/>
    <property type="project" value="UniProtKB-UniPathway"/>
</dbReference>
<dbReference type="InterPro" id="IPR000489">
    <property type="entry name" value="Pterin-binding_dom"/>
</dbReference>
<dbReference type="Pfam" id="PF00809">
    <property type="entry name" value="Pterin_bind"/>
    <property type="match status" value="1"/>
</dbReference>
<keyword evidence="8 12" id="KW-0479">Metal-binding</keyword>